<proteinExistence type="predicted"/>
<keyword evidence="2" id="KW-1185">Reference proteome</keyword>
<protein>
    <submittedName>
        <fullName evidence="1">Uncharacterized protein</fullName>
    </submittedName>
</protein>
<dbReference type="Proteomes" id="UP000606721">
    <property type="component" value="Unassembled WGS sequence"/>
</dbReference>
<gene>
    <name evidence="1" type="ORF">H6F99_11650</name>
</gene>
<sequence>MLTFLMLSLIGAVDYMEKLEMYAELFDINKMEKRTWISPDGKFIDFLESSMFICKDPRYDDGLYGHYEIQVTRWAKNTKVALVHILFDPGLMGDGDKPDLDETFIQVRKAPNDDMETLCKFVDELIELANKKTSFI</sequence>
<name>A0ABR8BW63_APHFL</name>
<evidence type="ECO:0000313" key="2">
    <source>
        <dbReference type="Proteomes" id="UP000606721"/>
    </source>
</evidence>
<accession>A0ABR8BW63</accession>
<reference evidence="1 2" key="1">
    <citation type="journal article" date="2020" name="ISME J.">
        <title>Comparative genomics reveals insights into cyanobacterial evolution and habitat adaptation.</title>
        <authorList>
            <person name="Chen M.Y."/>
            <person name="Teng W.K."/>
            <person name="Zhao L."/>
            <person name="Hu C.X."/>
            <person name="Zhou Y.K."/>
            <person name="Han B.P."/>
            <person name="Song L.R."/>
            <person name="Shu W.S."/>
        </authorList>
    </citation>
    <scope>NUCLEOTIDE SEQUENCE [LARGE SCALE GENOMIC DNA]</scope>
    <source>
        <strain evidence="1 2">FACHB-1040</strain>
    </source>
</reference>
<dbReference type="EMBL" id="JACJQT010000026">
    <property type="protein sequence ID" value="MBD2278922.1"/>
    <property type="molecule type" value="Genomic_DNA"/>
</dbReference>
<comment type="caution">
    <text evidence="1">The sequence shown here is derived from an EMBL/GenBank/DDBJ whole genome shotgun (WGS) entry which is preliminary data.</text>
</comment>
<evidence type="ECO:0000313" key="1">
    <source>
        <dbReference type="EMBL" id="MBD2278922.1"/>
    </source>
</evidence>
<organism evidence="1 2">
    <name type="scientific">Aphanizomenon flos-aquae FACHB-1040</name>
    <dbReference type="NCBI Taxonomy" id="2692887"/>
    <lineage>
        <taxon>Bacteria</taxon>
        <taxon>Bacillati</taxon>
        <taxon>Cyanobacteriota</taxon>
        <taxon>Cyanophyceae</taxon>
        <taxon>Nostocales</taxon>
        <taxon>Aphanizomenonaceae</taxon>
        <taxon>Aphanizomenon</taxon>
    </lineage>
</organism>